<evidence type="ECO:0000256" key="1">
    <source>
        <dbReference type="SAM" id="Phobius"/>
    </source>
</evidence>
<dbReference type="AlphaFoldDB" id="A0A2Z4VXB5"/>
<keyword evidence="1" id="KW-1133">Transmembrane helix</keyword>
<dbReference type="Proteomes" id="UP000289316">
    <property type="component" value="Unassembled WGS sequence"/>
</dbReference>
<reference evidence="6 7" key="1">
    <citation type="submission" date="2017-09" db="EMBL/GenBank/DDBJ databases">
        <title>Predominant Lactobacillus spp. isolated from feces of mice subjected to short-term calorie restriction.</title>
        <authorList>
            <person name="Zhang C."/>
            <person name="Zhao L."/>
            <person name="Pan F."/>
        </authorList>
    </citation>
    <scope>NUCLEOTIDE SEQUENCE [LARGE SCALE GENOMIC DNA]</scope>
    <source>
        <strain evidence="3 6">CR141</strain>
        <strain evidence="2 7">CR147</strain>
    </source>
</reference>
<sequence length="100" mass="11484">MLQLLFIIAIIYVIWKFVLPWLNKEFGIGAGEIFGGIAALVAWALKTNADNERASRNQMDELNKLDDATLVRIMDSDPDHSKRTSAKIILENRMKRRRNL</sequence>
<evidence type="ECO:0000313" key="6">
    <source>
        <dbReference type="Proteomes" id="UP000250143"/>
    </source>
</evidence>
<dbReference type="OrthoDB" id="2323423at2"/>
<organism evidence="5 9">
    <name type="scientific">Ligilactobacillus murinus</name>
    <dbReference type="NCBI Taxonomy" id="1622"/>
    <lineage>
        <taxon>Bacteria</taxon>
        <taxon>Bacillati</taxon>
        <taxon>Bacillota</taxon>
        <taxon>Bacilli</taxon>
        <taxon>Lactobacillales</taxon>
        <taxon>Lactobacillaceae</taxon>
        <taxon>Ligilactobacillus</taxon>
    </lineage>
</organism>
<evidence type="ECO:0000313" key="7">
    <source>
        <dbReference type="Proteomes" id="UP000250153"/>
    </source>
</evidence>
<evidence type="ECO:0000313" key="3">
    <source>
        <dbReference type="EMBL" id="AWZ39617.1"/>
    </source>
</evidence>
<evidence type="ECO:0000313" key="9">
    <source>
        <dbReference type="Proteomes" id="UP000306855"/>
    </source>
</evidence>
<evidence type="ECO:0000313" key="8">
    <source>
        <dbReference type="Proteomes" id="UP000289316"/>
    </source>
</evidence>
<feature type="transmembrane region" description="Helical" evidence="1">
    <location>
        <begin position="5"/>
        <end position="22"/>
    </location>
</feature>
<evidence type="ECO:0000313" key="4">
    <source>
        <dbReference type="EMBL" id="RXV64346.1"/>
    </source>
</evidence>
<keyword evidence="6" id="KW-1185">Reference proteome</keyword>
<dbReference type="Proteomes" id="UP000250143">
    <property type="component" value="Chromosome"/>
</dbReference>
<accession>A0A2Z4VXB5</accession>
<keyword evidence="1" id="KW-0812">Transmembrane</keyword>
<name>A0A2Z4VXB5_9LACO</name>
<evidence type="ECO:0000313" key="5">
    <source>
        <dbReference type="EMBL" id="TGY55843.1"/>
    </source>
</evidence>
<protein>
    <submittedName>
        <fullName evidence="5">Uncharacterized protein</fullName>
    </submittedName>
</protein>
<evidence type="ECO:0000313" key="2">
    <source>
        <dbReference type="EMBL" id="AWZ39411.1"/>
    </source>
</evidence>
<proteinExistence type="predicted"/>
<dbReference type="RefSeq" id="WP_112193212.1">
    <property type="nucleotide sequence ID" value="NZ_CABIVU010000084.1"/>
</dbReference>
<dbReference type="EMBL" id="CP023566">
    <property type="protein sequence ID" value="AWZ39617.1"/>
    <property type="molecule type" value="Genomic_DNA"/>
</dbReference>
<reference evidence="4 8" key="2">
    <citation type="submission" date="2018-09" db="EMBL/GenBank/DDBJ databases">
        <title>Murine metabolic-syndrome-specific gut microbial biobank.</title>
        <authorList>
            <person name="Liu C."/>
        </authorList>
    </citation>
    <scope>NUCLEOTIDE SEQUENCE [LARGE SCALE GENOMIC DNA]</scope>
    <source>
        <strain evidence="4 8">C-30</strain>
    </source>
</reference>
<dbReference type="Proteomes" id="UP000250153">
    <property type="component" value="Chromosome"/>
</dbReference>
<dbReference type="Proteomes" id="UP000306855">
    <property type="component" value="Unassembled WGS sequence"/>
</dbReference>
<reference evidence="5 9" key="3">
    <citation type="submission" date="2019-04" db="EMBL/GenBank/DDBJ databases">
        <title>Microbes associate with the intestines of laboratory mice.</title>
        <authorList>
            <person name="Navarre W."/>
            <person name="Wong E."/>
            <person name="Huang K."/>
            <person name="Tropini C."/>
            <person name="Ng K."/>
            <person name="Yu B."/>
        </authorList>
    </citation>
    <scope>NUCLEOTIDE SEQUENCE [LARGE SCALE GENOMIC DNA]</scope>
    <source>
        <strain evidence="5 9">NM26_J9</strain>
    </source>
</reference>
<feature type="transmembrane region" description="Helical" evidence="1">
    <location>
        <begin position="28"/>
        <end position="45"/>
    </location>
</feature>
<dbReference type="KEGG" id="lmur:CPS94_11015"/>
<dbReference type="EMBL" id="CP023565">
    <property type="protein sequence ID" value="AWZ39411.1"/>
    <property type="molecule type" value="Genomic_DNA"/>
</dbReference>
<dbReference type="EMBL" id="QZFR01000120">
    <property type="protein sequence ID" value="RXV64346.1"/>
    <property type="molecule type" value="Genomic_DNA"/>
</dbReference>
<gene>
    <name evidence="3" type="ORF">CPQ89_00500</name>
    <name evidence="2" type="ORF">CPS94_11015</name>
    <name evidence="4" type="ORF">D6C19_10830</name>
    <name evidence="5" type="ORF">E5340_04625</name>
</gene>
<keyword evidence="1" id="KW-0472">Membrane</keyword>
<dbReference type="GeneID" id="48467685"/>
<dbReference type="EMBL" id="SRYK01000016">
    <property type="protein sequence ID" value="TGY55843.1"/>
    <property type="molecule type" value="Genomic_DNA"/>
</dbReference>